<comment type="caution">
    <text evidence="2">The sequence shown here is derived from an EMBL/GenBank/DDBJ whole genome shotgun (WGS) entry which is preliminary data.</text>
</comment>
<evidence type="ECO:0000256" key="1">
    <source>
        <dbReference type="SAM" id="MobiDB-lite"/>
    </source>
</evidence>
<feature type="region of interest" description="Disordered" evidence="1">
    <location>
        <begin position="88"/>
        <end position="119"/>
    </location>
</feature>
<proteinExistence type="predicted"/>
<evidence type="ECO:0000313" key="2">
    <source>
        <dbReference type="EMBL" id="MFD1306892.1"/>
    </source>
</evidence>
<reference evidence="3" key="1">
    <citation type="journal article" date="2019" name="Int. J. Syst. Evol. Microbiol.">
        <title>The Global Catalogue of Microorganisms (GCM) 10K type strain sequencing project: providing services to taxonomists for standard genome sequencing and annotation.</title>
        <authorList>
            <consortium name="The Broad Institute Genomics Platform"/>
            <consortium name="The Broad Institute Genome Sequencing Center for Infectious Disease"/>
            <person name="Wu L."/>
            <person name="Ma J."/>
        </authorList>
    </citation>
    <scope>NUCLEOTIDE SEQUENCE [LARGE SCALE GENOMIC DNA]</scope>
    <source>
        <strain evidence="3">CGMCC 4.7020</strain>
    </source>
</reference>
<gene>
    <name evidence="2" type="ORF">ACFQ5X_13700</name>
</gene>
<accession>A0ABW3XBV0</accession>
<dbReference type="Proteomes" id="UP001597058">
    <property type="component" value="Unassembled WGS sequence"/>
</dbReference>
<dbReference type="EMBL" id="JBHTMM010000014">
    <property type="protein sequence ID" value="MFD1306892.1"/>
    <property type="molecule type" value="Genomic_DNA"/>
</dbReference>
<protein>
    <submittedName>
        <fullName evidence="2">Uncharacterized protein</fullName>
    </submittedName>
</protein>
<evidence type="ECO:0000313" key="3">
    <source>
        <dbReference type="Proteomes" id="UP001597058"/>
    </source>
</evidence>
<name>A0ABW3XBV0_9ACTN</name>
<organism evidence="2 3">
    <name type="scientific">Streptomyces kaempferi</name>
    <dbReference type="NCBI Taxonomy" id="333725"/>
    <lineage>
        <taxon>Bacteria</taxon>
        <taxon>Bacillati</taxon>
        <taxon>Actinomycetota</taxon>
        <taxon>Actinomycetes</taxon>
        <taxon>Kitasatosporales</taxon>
        <taxon>Streptomycetaceae</taxon>
        <taxon>Streptomyces</taxon>
    </lineage>
</organism>
<sequence length="119" mass="13400">MAPTMRITIDDDWTATVTGAPLRLAPRFDFRDFRVRVAEYANVEERGGFLLDTFGSGPWLWDTPDELRFDKEERELVGAEFQIAGEAADREDSARLPATPPPSVRAAFARTRPGTSAWR</sequence>
<keyword evidence="3" id="KW-1185">Reference proteome</keyword>